<gene>
    <name evidence="1" type="ORF">HPB47_024451</name>
</gene>
<accession>A0AC60Q4A0</accession>
<keyword evidence="2" id="KW-1185">Reference proteome</keyword>
<dbReference type="EMBL" id="JABSTQ010009508">
    <property type="protein sequence ID" value="KAG0428579.1"/>
    <property type="molecule type" value="Genomic_DNA"/>
</dbReference>
<proteinExistence type="predicted"/>
<evidence type="ECO:0000313" key="2">
    <source>
        <dbReference type="Proteomes" id="UP000805193"/>
    </source>
</evidence>
<sequence>MEQVGARVSKGGIYYFQMTDYYVAVLALIIISFLELCALGWFYGGHNLLSGQSEVMHHVPYIYLRICWGLITPLVFVAVVVCGGMSLSRLRYRNKHHFPMWVDIVGWILFGIIVSVVPVFVVKALHKAESSGIIQPLVVINNPKNGVNHHTSVLKSHRYKKGYSKGDYQGETVI</sequence>
<comment type="caution">
    <text evidence="1">The sequence shown here is derived from an EMBL/GenBank/DDBJ whole genome shotgun (WGS) entry which is preliminary data.</text>
</comment>
<evidence type="ECO:0000313" key="1">
    <source>
        <dbReference type="EMBL" id="KAG0428579.1"/>
    </source>
</evidence>
<reference evidence="1 2" key="1">
    <citation type="journal article" date="2020" name="Cell">
        <title>Large-Scale Comparative Analyses of Tick Genomes Elucidate Their Genetic Diversity and Vector Capacities.</title>
        <authorList>
            <consortium name="Tick Genome and Microbiome Consortium (TIGMIC)"/>
            <person name="Jia N."/>
            <person name="Wang J."/>
            <person name="Shi W."/>
            <person name="Du L."/>
            <person name="Sun Y."/>
            <person name="Zhan W."/>
            <person name="Jiang J.F."/>
            <person name="Wang Q."/>
            <person name="Zhang B."/>
            <person name="Ji P."/>
            <person name="Bell-Sakyi L."/>
            <person name="Cui X.M."/>
            <person name="Yuan T.T."/>
            <person name="Jiang B.G."/>
            <person name="Yang W.F."/>
            <person name="Lam T.T."/>
            <person name="Chang Q.C."/>
            <person name="Ding S.J."/>
            <person name="Wang X.J."/>
            <person name="Zhu J.G."/>
            <person name="Ruan X.D."/>
            <person name="Zhao L."/>
            <person name="Wei J.T."/>
            <person name="Ye R.Z."/>
            <person name="Que T.C."/>
            <person name="Du C.H."/>
            <person name="Zhou Y.H."/>
            <person name="Cheng J.X."/>
            <person name="Dai P.F."/>
            <person name="Guo W.B."/>
            <person name="Han X.H."/>
            <person name="Huang E.J."/>
            <person name="Li L.F."/>
            <person name="Wei W."/>
            <person name="Gao Y.C."/>
            <person name="Liu J.Z."/>
            <person name="Shao H.Z."/>
            <person name="Wang X."/>
            <person name="Wang C.C."/>
            <person name="Yang T.C."/>
            <person name="Huo Q.B."/>
            <person name="Li W."/>
            <person name="Chen H.Y."/>
            <person name="Chen S.E."/>
            <person name="Zhou L.G."/>
            <person name="Ni X.B."/>
            <person name="Tian J.H."/>
            <person name="Sheng Y."/>
            <person name="Liu T."/>
            <person name="Pan Y.S."/>
            <person name="Xia L.Y."/>
            <person name="Li J."/>
            <person name="Zhao F."/>
            <person name="Cao W.C."/>
        </authorList>
    </citation>
    <scope>NUCLEOTIDE SEQUENCE [LARGE SCALE GENOMIC DNA]</scope>
    <source>
        <strain evidence="1">Iper-2018</strain>
    </source>
</reference>
<organism evidence="1 2">
    <name type="scientific">Ixodes persulcatus</name>
    <name type="common">Taiga tick</name>
    <dbReference type="NCBI Taxonomy" id="34615"/>
    <lineage>
        <taxon>Eukaryota</taxon>
        <taxon>Metazoa</taxon>
        <taxon>Ecdysozoa</taxon>
        <taxon>Arthropoda</taxon>
        <taxon>Chelicerata</taxon>
        <taxon>Arachnida</taxon>
        <taxon>Acari</taxon>
        <taxon>Parasitiformes</taxon>
        <taxon>Ixodida</taxon>
        <taxon>Ixodoidea</taxon>
        <taxon>Ixodidae</taxon>
        <taxon>Ixodinae</taxon>
        <taxon>Ixodes</taxon>
    </lineage>
</organism>
<name>A0AC60Q4A0_IXOPE</name>
<dbReference type="Proteomes" id="UP000805193">
    <property type="component" value="Unassembled WGS sequence"/>
</dbReference>
<protein>
    <submittedName>
        <fullName evidence="1">Uncharacterized protein</fullName>
    </submittedName>
</protein>